<dbReference type="Proteomes" id="UP000218209">
    <property type="component" value="Unassembled WGS sequence"/>
</dbReference>
<feature type="compositionally biased region" description="Basic residues" evidence="1">
    <location>
        <begin position="100"/>
        <end position="118"/>
    </location>
</feature>
<name>A0A1X6NPT1_PORUM</name>
<evidence type="ECO:0000256" key="1">
    <source>
        <dbReference type="SAM" id="MobiDB-lite"/>
    </source>
</evidence>
<feature type="compositionally biased region" description="Low complexity" evidence="1">
    <location>
        <begin position="10"/>
        <end position="20"/>
    </location>
</feature>
<dbReference type="AlphaFoldDB" id="A0A1X6NPT1"/>
<sequence length="330" mass="35036">MTGTGRLRRSAATTRSARSSCRSRRSFRLAAGPCASPTRWRCRRATKRRRRRRRARSAWWRSACGCARRRTRSASTSSSAGRGPSGPSRRSTWKSAAPSARRRRRRGGGGGPARRRPVGGHVGGGQSARGGFGGAPPRRRGRGRDRLPVAQTRRDRPARAGVRRQALPRRPRASPPAVGGGVRVALGVEHHVPPRVGAARRGAAARAARPRARACARDAAATRACGHECAGAAGQSSGALGAAGRRGGGRGVWLRRARRGRQGRGRGCGRGGPAGSRGRLPCVELGQVMGGRAGVGSVKQHGRCLRCTAVLWGLRLIERRGLVPHDTVGW</sequence>
<organism evidence="2 3">
    <name type="scientific">Porphyra umbilicalis</name>
    <name type="common">Purple laver</name>
    <name type="synonym">Red alga</name>
    <dbReference type="NCBI Taxonomy" id="2786"/>
    <lineage>
        <taxon>Eukaryota</taxon>
        <taxon>Rhodophyta</taxon>
        <taxon>Bangiophyceae</taxon>
        <taxon>Bangiales</taxon>
        <taxon>Bangiaceae</taxon>
        <taxon>Porphyra</taxon>
    </lineage>
</organism>
<evidence type="ECO:0000313" key="2">
    <source>
        <dbReference type="EMBL" id="OSX70614.1"/>
    </source>
</evidence>
<protein>
    <submittedName>
        <fullName evidence="2">Uncharacterized protein</fullName>
    </submittedName>
</protein>
<dbReference type="EMBL" id="KV919232">
    <property type="protein sequence ID" value="OSX70614.1"/>
    <property type="molecule type" value="Genomic_DNA"/>
</dbReference>
<feature type="region of interest" description="Disordered" evidence="1">
    <location>
        <begin position="70"/>
        <end position="180"/>
    </location>
</feature>
<gene>
    <name evidence="2" type="ORF">BU14_0711s0011</name>
</gene>
<keyword evidence="3" id="KW-1185">Reference proteome</keyword>
<evidence type="ECO:0000313" key="3">
    <source>
        <dbReference type="Proteomes" id="UP000218209"/>
    </source>
</evidence>
<feature type="region of interest" description="Disordered" evidence="1">
    <location>
        <begin position="1"/>
        <end position="24"/>
    </location>
</feature>
<reference evidence="2 3" key="1">
    <citation type="submission" date="2017-03" db="EMBL/GenBank/DDBJ databases">
        <title>WGS assembly of Porphyra umbilicalis.</title>
        <authorList>
            <person name="Brawley S.H."/>
            <person name="Blouin N.A."/>
            <person name="Ficko-Blean E."/>
            <person name="Wheeler G.L."/>
            <person name="Lohr M."/>
            <person name="Goodson H.V."/>
            <person name="Jenkins J.W."/>
            <person name="Blaby-Haas C.E."/>
            <person name="Helliwell K.E."/>
            <person name="Chan C."/>
            <person name="Marriage T."/>
            <person name="Bhattacharya D."/>
            <person name="Klein A.S."/>
            <person name="Badis Y."/>
            <person name="Brodie J."/>
            <person name="Cao Y."/>
            <person name="Collen J."/>
            <person name="Dittami S.M."/>
            <person name="Gachon C.M."/>
            <person name="Green B.R."/>
            <person name="Karpowicz S."/>
            <person name="Kim J.W."/>
            <person name="Kudahl U."/>
            <person name="Lin S."/>
            <person name="Michel G."/>
            <person name="Mittag M."/>
            <person name="Olson B.J."/>
            <person name="Pangilinan J."/>
            <person name="Peng Y."/>
            <person name="Qiu H."/>
            <person name="Shu S."/>
            <person name="Singer J.T."/>
            <person name="Smith A.G."/>
            <person name="Sprecher B.N."/>
            <person name="Wagner V."/>
            <person name="Wang W."/>
            <person name="Wang Z.-Y."/>
            <person name="Yan J."/>
            <person name="Yarish C."/>
            <person name="Zoeuner-Riek S."/>
            <person name="Zhuang Y."/>
            <person name="Zou Y."/>
            <person name="Lindquist E.A."/>
            <person name="Grimwood J."/>
            <person name="Barry K."/>
            <person name="Rokhsar D.S."/>
            <person name="Schmutz J."/>
            <person name="Stiller J.W."/>
            <person name="Grossman A.R."/>
            <person name="Prochnik S.E."/>
        </authorList>
    </citation>
    <scope>NUCLEOTIDE SEQUENCE [LARGE SCALE GENOMIC DNA]</scope>
    <source>
        <strain evidence="2">4086291</strain>
    </source>
</reference>
<feature type="compositionally biased region" description="Low complexity" evidence="1">
    <location>
        <begin position="73"/>
        <end position="99"/>
    </location>
</feature>
<feature type="compositionally biased region" description="Gly residues" evidence="1">
    <location>
        <begin position="120"/>
        <end position="134"/>
    </location>
</feature>
<accession>A0A1X6NPT1</accession>
<feature type="compositionally biased region" description="Basic and acidic residues" evidence="1">
    <location>
        <begin position="144"/>
        <end position="158"/>
    </location>
</feature>
<proteinExistence type="predicted"/>